<evidence type="ECO:0000256" key="3">
    <source>
        <dbReference type="SAM" id="MobiDB-lite"/>
    </source>
</evidence>
<feature type="region of interest" description="Disordered" evidence="3">
    <location>
        <begin position="14"/>
        <end position="36"/>
    </location>
</feature>
<dbReference type="GO" id="GO:0016740">
    <property type="term" value="F:transferase activity"/>
    <property type="evidence" value="ECO:0007669"/>
    <property type="project" value="UniProtKB-KW"/>
</dbReference>
<proteinExistence type="predicted"/>
<dbReference type="InterPro" id="IPR014810">
    <property type="entry name" value="Fcf2_C"/>
</dbReference>
<protein>
    <submittedName>
        <fullName evidence="5">Deoxynucleotidyltransferase terminal-interacting protein 2</fullName>
    </submittedName>
</protein>
<evidence type="ECO:0000313" key="6">
    <source>
        <dbReference type="Proteomes" id="UP000094527"/>
    </source>
</evidence>
<sequence length="228" mass="24735">MSLFGRKDFKKLADAASGRRGGKKNEKSLSKRPTKPKIFQIAETPLGIDAPFLGGDSSGSGSFNFLSSLDSDSLFGPTESSLYSPLSTGSSKVSGGGGRNKIVEAALASSKLSTLTSEGPIEPSPRLGKRKLKAAKKHAKSLTKGSAWFNMAKQEITKEKKNDLEALKMRSAMEGIHHYKRNNMTHTPKYFHVGTVVESKADFYASRIPKKQRKSTLAQEFAADFGMD</sequence>
<dbReference type="EMBL" id="LJIJ01000133">
    <property type="protein sequence ID" value="ODN01949.1"/>
    <property type="molecule type" value="Genomic_DNA"/>
</dbReference>
<dbReference type="STRING" id="48709.A0A1D2N9L5"/>
<evidence type="ECO:0000256" key="2">
    <source>
        <dbReference type="ARBA" id="ARBA00023242"/>
    </source>
</evidence>
<comment type="caution">
    <text evidence="5">The sequence shown here is derived from an EMBL/GenBank/DDBJ whole genome shotgun (WGS) entry which is preliminary data.</text>
</comment>
<dbReference type="OrthoDB" id="427886at2759"/>
<keyword evidence="2" id="KW-0539">Nucleus</keyword>
<gene>
    <name evidence="5" type="ORF">Ocin01_04742</name>
</gene>
<dbReference type="AlphaFoldDB" id="A0A1D2N9L5"/>
<dbReference type="Proteomes" id="UP000094527">
    <property type="component" value="Unassembled WGS sequence"/>
</dbReference>
<evidence type="ECO:0000313" key="5">
    <source>
        <dbReference type="EMBL" id="ODN01949.1"/>
    </source>
</evidence>
<dbReference type="GO" id="GO:0005730">
    <property type="term" value="C:nucleolus"/>
    <property type="evidence" value="ECO:0007669"/>
    <property type="project" value="UniProtKB-SubCell"/>
</dbReference>
<evidence type="ECO:0000256" key="1">
    <source>
        <dbReference type="ARBA" id="ARBA00004604"/>
    </source>
</evidence>
<dbReference type="GO" id="GO:0003723">
    <property type="term" value="F:RNA binding"/>
    <property type="evidence" value="ECO:0007669"/>
    <property type="project" value="TreeGrafter"/>
</dbReference>
<name>A0A1D2N9L5_ORCCI</name>
<organism evidence="5 6">
    <name type="scientific">Orchesella cincta</name>
    <name type="common">Springtail</name>
    <name type="synonym">Podura cincta</name>
    <dbReference type="NCBI Taxonomy" id="48709"/>
    <lineage>
        <taxon>Eukaryota</taxon>
        <taxon>Metazoa</taxon>
        <taxon>Ecdysozoa</taxon>
        <taxon>Arthropoda</taxon>
        <taxon>Hexapoda</taxon>
        <taxon>Collembola</taxon>
        <taxon>Entomobryomorpha</taxon>
        <taxon>Entomobryoidea</taxon>
        <taxon>Orchesellidae</taxon>
        <taxon>Orchesellinae</taxon>
        <taxon>Orchesella</taxon>
    </lineage>
</organism>
<feature type="domain" description="Fcf2 pre-rRNA processing C-terminal" evidence="4">
    <location>
        <begin position="143"/>
        <end position="224"/>
    </location>
</feature>
<dbReference type="GO" id="GO:0006396">
    <property type="term" value="P:RNA processing"/>
    <property type="evidence" value="ECO:0007669"/>
    <property type="project" value="TreeGrafter"/>
</dbReference>
<dbReference type="Pfam" id="PF08698">
    <property type="entry name" value="Fcf2"/>
    <property type="match status" value="1"/>
</dbReference>
<comment type="subcellular location">
    <subcellularLocation>
        <location evidence="1">Nucleus</location>
        <location evidence="1">Nucleolus</location>
    </subcellularLocation>
</comment>
<keyword evidence="5" id="KW-0808">Transferase</keyword>
<evidence type="ECO:0000259" key="4">
    <source>
        <dbReference type="Pfam" id="PF08698"/>
    </source>
</evidence>
<keyword evidence="6" id="KW-1185">Reference proteome</keyword>
<dbReference type="InterPro" id="IPR039883">
    <property type="entry name" value="Fcf2/DNTTIP2"/>
</dbReference>
<reference evidence="5 6" key="1">
    <citation type="journal article" date="2016" name="Genome Biol. Evol.">
        <title>Gene Family Evolution Reflects Adaptation to Soil Environmental Stressors in the Genome of the Collembolan Orchesella cincta.</title>
        <authorList>
            <person name="Faddeeva-Vakhrusheva A."/>
            <person name="Derks M.F."/>
            <person name="Anvar S.Y."/>
            <person name="Agamennone V."/>
            <person name="Suring W."/>
            <person name="Smit S."/>
            <person name="van Straalen N.M."/>
            <person name="Roelofs D."/>
        </authorList>
    </citation>
    <scope>NUCLEOTIDE SEQUENCE [LARGE SCALE GENOMIC DNA]</scope>
    <source>
        <tissue evidence="5">Mixed pool</tissue>
    </source>
</reference>
<dbReference type="PANTHER" id="PTHR21686:SF12">
    <property type="entry name" value="DEOXYNUCLEOTIDYLTRANSFERASE TERMINAL-INTERACTING PROTEIN 2"/>
    <property type="match status" value="1"/>
</dbReference>
<dbReference type="PANTHER" id="PTHR21686">
    <property type="entry name" value="DEOXYNUCLEOTIDYLTRANSFERASE TERMINAL-INTERACTING PROTEIN 2"/>
    <property type="match status" value="1"/>
</dbReference>
<accession>A0A1D2N9L5</accession>